<dbReference type="Gene3D" id="1.10.390.20">
    <property type="match status" value="1"/>
</dbReference>
<evidence type="ECO:0000256" key="1">
    <source>
        <dbReference type="PIRSR" id="PIRSR602169-1"/>
    </source>
</evidence>
<accession>A0A369KMR6</accession>
<dbReference type="InterPro" id="IPR002169">
    <property type="entry name" value="Peptidase_M9A/M9B"/>
</dbReference>
<dbReference type="GO" id="GO:0006508">
    <property type="term" value="P:proteolysis"/>
    <property type="evidence" value="ECO:0007669"/>
    <property type="project" value="InterPro"/>
</dbReference>
<protein>
    <submittedName>
        <fullName evidence="4">Uncharacterized protein</fullName>
    </submittedName>
</protein>
<evidence type="ECO:0000256" key="3">
    <source>
        <dbReference type="SAM" id="SignalP"/>
    </source>
</evidence>
<evidence type="ECO:0000313" key="4">
    <source>
        <dbReference type="EMBL" id="RDB35931.1"/>
    </source>
</evidence>
<keyword evidence="3" id="KW-0732">Signal</keyword>
<evidence type="ECO:0000256" key="2">
    <source>
        <dbReference type="SAM" id="Coils"/>
    </source>
</evidence>
<name>A0A369KMR6_9BACT</name>
<feature type="coiled-coil region" evidence="2">
    <location>
        <begin position="577"/>
        <end position="604"/>
    </location>
</feature>
<organism evidence="4 5">
    <name type="scientific">Spirobacillus cienkowskii</name>
    <dbReference type="NCBI Taxonomy" id="495820"/>
    <lineage>
        <taxon>Bacteria</taxon>
        <taxon>Pseudomonadati</taxon>
        <taxon>Bdellovibrionota</taxon>
        <taxon>Oligoflexia</taxon>
        <taxon>Silvanigrellales</taxon>
        <taxon>Spirobacillus</taxon>
    </lineage>
</organism>
<dbReference type="Proteomes" id="UP000253934">
    <property type="component" value="Unassembled WGS sequence"/>
</dbReference>
<dbReference type="EMBL" id="QOVW01000071">
    <property type="protein sequence ID" value="RDB35931.1"/>
    <property type="molecule type" value="Genomic_DNA"/>
</dbReference>
<gene>
    <name evidence="4" type="ORF">DCC88_07735</name>
</gene>
<feature type="active site" evidence="1">
    <location>
        <position position="460"/>
    </location>
</feature>
<comment type="caution">
    <text evidence="4">The sequence shown here is derived from an EMBL/GenBank/DDBJ whole genome shotgun (WGS) entry which is preliminary data.</text>
</comment>
<dbReference type="GO" id="GO:0008270">
    <property type="term" value="F:zinc ion binding"/>
    <property type="evidence" value="ECO:0007669"/>
    <property type="project" value="InterPro"/>
</dbReference>
<dbReference type="GO" id="GO:0005576">
    <property type="term" value="C:extracellular region"/>
    <property type="evidence" value="ECO:0007669"/>
    <property type="project" value="InterPro"/>
</dbReference>
<dbReference type="Pfam" id="PF01752">
    <property type="entry name" value="Peptidase_M9"/>
    <property type="match status" value="1"/>
</dbReference>
<dbReference type="GO" id="GO:0004222">
    <property type="term" value="F:metalloendopeptidase activity"/>
    <property type="evidence" value="ECO:0007669"/>
    <property type="project" value="InterPro"/>
</dbReference>
<feature type="signal peptide" evidence="3">
    <location>
        <begin position="1"/>
        <end position="26"/>
    </location>
</feature>
<keyword evidence="2" id="KW-0175">Coiled coil</keyword>
<sequence length="1048" mass="122486">MKTTLLKKIVKLNPIFSLCLLSNLHAQTLPNTVKAEITQSHSDSLAVCTASLIQLSNKSGDEFNTFLSELDPQCFNKIGLIEKKVLKKIITSEKILSIIDASKLLLENLNEANQKKLTNYAKYLNTSIKINKQHIGLISNFHNLQSQVKSKIHDITYNYAHKLFNKNRTPELKELSHEVFSLINNWETQKESLSLIEYITNPTNHLSMINSENSLYDAIIPIQNSIKIYNYKGDFYKNHEKEFNKIYNYINDILKNLDSQKDEKTYSNYISLFGEYLRYSTKKEEVIETLKYILKNSTKFSDLQRKKPNPIWIETVNVLEAFNISHPGNCIEYIDKNEQNICEAKSKTNDELFQNVHYFEDGQIAIYSSLSSEETLNLYHSMKNVEAAFKTILKNITPSYGFTPKRLQIFIFPTREEYLKYKSFLNDLNHEEDGGIYINSRTSIYMYNHDKYLKDYLLHEFVHFLSYRYLFSENFNNSYISKYSKWLTEGLAVFFAGVNENHFFSPNSLTRDSMIHSNLNMIPNLQEIIDSSVYHSYTHSYGLVSYLFHKNQSLFNQLIKAVKDNELDEYKKILTQFAKNKKENNKYKKHIKKLQKDLINLSNINHYSKNISKKPLKFFDQSEFNDLEKEINDNGLKNTKCELTASMSTHSSIGRFVCKGKFTNKDDVLEAISILKGVNNKFLSTSLTFKDDDYFIEGSIENVKFKSLSIDIQKRIIEDRKNERIVTFRGSNSQTCATFDSTCVHRVYDNSRQIDAEKNYDMSIKEQTKTAEIKHFSRGTIVYENTETASNEKNPVSATLNTQDNKRIFDDQDKNYDVHIKFIKLLNYDERIFTKNIYVNNELNCFLLVRDINSLNRELSREFLNFNIELVSSIMRDYHFEIDNTQLPKNVYAQIFHNNTLCYIDENIKSKEKYPIKINVTKRDLPKEAITIYVNDFDKDPNIVTEKDFEHTNTTAEVSLNLNENGSVQGWINYHLPHILNRKNKYNYQVIKNSKCNNYFRITNYGAFNYDKEATSTCANSDEIIIGVTEITPEKDRSFLKVKLNVNF</sequence>
<keyword evidence="5" id="KW-1185">Reference proteome</keyword>
<feature type="chain" id="PRO_5016834806" evidence="3">
    <location>
        <begin position="27"/>
        <end position="1048"/>
    </location>
</feature>
<evidence type="ECO:0000313" key="5">
    <source>
        <dbReference type="Proteomes" id="UP000253934"/>
    </source>
</evidence>
<reference evidence="4" key="1">
    <citation type="submission" date="2018-04" db="EMBL/GenBank/DDBJ databases">
        <title>Draft genome sequence of the Candidatus Spirobacillus cienkowskii, a pathogen of freshwater Daphnia species, reconstructed from hemolymph metagenomic reads.</title>
        <authorList>
            <person name="Bresciani L."/>
            <person name="Lemos L.N."/>
            <person name="Wale N."/>
            <person name="Lin J.Y."/>
            <person name="Fernandes G.R."/>
            <person name="Duffy M.A."/>
            <person name="Rodrigues J.M."/>
        </authorList>
    </citation>
    <scope>NUCLEOTIDE SEQUENCE [LARGE SCALE GENOMIC DNA]</scope>
    <source>
        <strain evidence="4">Binning01</strain>
    </source>
</reference>
<dbReference type="Gene3D" id="3.40.30.160">
    <property type="entry name" value="Collagenase ColT, N-terminal domain"/>
    <property type="match status" value="1"/>
</dbReference>
<proteinExistence type="predicted"/>
<dbReference type="AlphaFoldDB" id="A0A369KMR6"/>